<sequence length="59" mass="6200">MLQKVLGTLIGCRGDHPSLGCIRGGHIAATLQREVAAVTAKAVFCNCRSSVGSLGRKYK</sequence>
<reference evidence="1 2" key="1">
    <citation type="journal article" date="2017" name="Plant Biotechnol. J.">
        <title>A comprehensive draft genome sequence for lupin (Lupinus angustifolius), an emerging health food: insights into plant-microbe interactions and legume evolution.</title>
        <authorList>
            <person name="Hane J.K."/>
            <person name="Ming Y."/>
            <person name="Kamphuis L.G."/>
            <person name="Nelson M.N."/>
            <person name="Garg G."/>
            <person name="Atkins C.A."/>
            <person name="Bayer P.E."/>
            <person name="Bravo A."/>
            <person name="Bringans S."/>
            <person name="Cannon S."/>
            <person name="Edwards D."/>
            <person name="Foley R."/>
            <person name="Gao L.L."/>
            <person name="Harrison M.J."/>
            <person name="Huang W."/>
            <person name="Hurgobin B."/>
            <person name="Li S."/>
            <person name="Liu C.W."/>
            <person name="McGrath A."/>
            <person name="Morahan G."/>
            <person name="Murray J."/>
            <person name="Weller J."/>
            <person name="Jian J."/>
            <person name="Singh K.B."/>
        </authorList>
    </citation>
    <scope>NUCLEOTIDE SEQUENCE [LARGE SCALE GENOMIC DNA]</scope>
    <source>
        <strain evidence="2">cv. Tanjil</strain>
        <tissue evidence="1">Whole plant</tissue>
    </source>
</reference>
<evidence type="ECO:0000313" key="1">
    <source>
        <dbReference type="EMBL" id="OIW19906.1"/>
    </source>
</evidence>
<organism evidence="1 2">
    <name type="scientific">Lupinus angustifolius</name>
    <name type="common">Narrow-leaved blue lupine</name>
    <dbReference type="NCBI Taxonomy" id="3871"/>
    <lineage>
        <taxon>Eukaryota</taxon>
        <taxon>Viridiplantae</taxon>
        <taxon>Streptophyta</taxon>
        <taxon>Embryophyta</taxon>
        <taxon>Tracheophyta</taxon>
        <taxon>Spermatophyta</taxon>
        <taxon>Magnoliopsida</taxon>
        <taxon>eudicotyledons</taxon>
        <taxon>Gunneridae</taxon>
        <taxon>Pentapetalae</taxon>
        <taxon>rosids</taxon>
        <taxon>fabids</taxon>
        <taxon>Fabales</taxon>
        <taxon>Fabaceae</taxon>
        <taxon>Papilionoideae</taxon>
        <taxon>50 kb inversion clade</taxon>
        <taxon>genistoids sensu lato</taxon>
        <taxon>core genistoids</taxon>
        <taxon>Genisteae</taxon>
        <taxon>Lupinus</taxon>
    </lineage>
</organism>
<name>A0A394D8I7_LUPAN</name>
<gene>
    <name evidence="1" type="ORF">TanjilG_28777</name>
</gene>
<comment type="caution">
    <text evidence="1">The sequence shown here is derived from an EMBL/GenBank/DDBJ whole genome shotgun (WGS) entry which is preliminary data.</text>
</comment>
<dbReference type="Gramene" id="OIW19906">
    <property type="protein sequence ID" value="OIW19906"/>
    <property type="gene ID" value="TanjilG_28777"/>
</dbReference>
<accession>A0A394D8I7</accession>
<proteinExistence type="predicted"/>
<protein>
    <submittedName>
        <fullName evidence="1">Uncharacterized protein</fullName>
    </submittedName>
</protein>
<dbReference type="AlphaFoldDB" id="A0A394D8I7"/>
<dbReference type="EMBL" id="MLAU01003941">
    <property type="protein sequence ID" value="OIW19906.1"/>
    <property type="molecule type" value="Genomic_DNA"/>
</dbReference>
<evidence type="ECO:0000313" key="2">
    <source>
        <dbReference type="Proteomes" id="UP000188354"/>
    </source>
</evidence>
<keyword evidence="2" id="KW-1185">Reference proteome</keyword>
<dbReference type="Proteomes" id="UP000188354">
    <property type="component" value="Unassembled WGS sequence"/>
</dbReference>